<evidence type="ECO:0000313" key="2">
    <source>
        <dbReference type="Proteomes" id="UP000199031"/>
    </source>
</evidence>
<dbReference type="AlphaFoldDB" id="A0A1I5WBA1"/>
<gene>
    <name evidence="1" type="ORF">SAMN05444277_10669</name>
</gene>
<reference evidence="1 2" key="1">
    <citation type="submission" date="2016-10" db="EMBL/GenBank/DDBJ databases">
        <authorList>
            <person name="de Groot N.N."/>
        </authorList>
    </citation>
    <scope>NUCLEOTIDE SEQUENCE [LARGE SCALE GENOMIC DNA]</scope>
    <source>
        <strain evidence="1 2">DSM 28286</strain>
    </source>
</reference>
<organism evidence="1 2">
    <name type="scientific">Parafilimonas terrae</name>
    <dbReference type="NCBI Taxonomy" id="1465490"/>
    <lineage>
        <taxon>Bacteria</taxon>
        <taxon>Pseudomonadati</taxon>
        <taxon>Bacteroidota</taxon>
        <taxon>Chitinophagia</taxon>
        <taxon>Chitinophagales</taxon>
        <taxon>Chitinophagaceae</taxon>
        <taxon>Parafilimonas</taxon>
    </lineage>
</organism>
<dbReference type="RefSeq" id="WP_262497247.1">
    <property type="nucleotide sequence ID" value="NZ_FOXQ01000006.1"/>
</dbReference>
<proteinExistence type="predicted"/>
<sequence>MQVKGKFIFMAGKWNKINLENSRYMAAIDYNNNISEINWL</sequence>
<dbReference type="EMBL" id="FOXQ01000006">
    <property type="protein sequence ID" value="SFQ16935.1"/>
    <property type="molecule type" value="Genomic_DNA"/>
</dbReference>
<keyword evidence="2" id="KW-1185">Reference proteome</keyword>
<evidence type="ECO:0000313" key="1">
    <source>
        <dbReference type="EMBL" id="SFQ16935.1"/>
    </source>
</evidence>
<protein>
    <submittedName>
        <fullName evidence="1">Uncharacterized protein</fullName>
    </submittedName>
</protein>
<dbReference type="STRING" id="1465490.SAMN05444277_10669"/>
<dbReference type="Proteomes" id="UP000199031">
    <property type="component" value="Unassembled WGS sequence"/>
</dbReference>
<accession>A0A1I5WBA1</accession>
<name>A0A1I5WBA1_9BACT</name>